<accession>A0A3N4K054</accession>
<evidence type="ECO:0000259" key="2">
    <source>
        <dbReference type="Pfam" id="PF01979"/>
    </source>
</evidence>
<proteinExistence type="predicted"/>
<dbReference type="SUPFAM" id="SSF51556">
    <property type="entry name" value="Metallo-dependent hydrolases"/>
    <property type="match status" value="1"/>
</dbReference>
<feature type="compositionally biased region" description="Low complexity" evidence="1">
    <location>
        <begin position="1"/>
        <end position="17"/>
    </location>
</feature>
<dbReference type="InterPro" id="IPR006680">
    <property type="entry name" value="Amidohydro-rel"/>
</dbReference>
<dbReference type="PANTHER" id="PTHR43135:SF3">
    <property type="entry name" value="ALPHA-D-RIBOSE 1-METHYLPHOSPHONATE 5-TRIPHOSPHATE DIPHOSPHATASE"/>
    <property type="match status" value="1"/>
</dbReference>
<keyword evidence="4" id="KW-1185">Reference proteome</keyword>
<evidence type="ECO:0000313" key="3">
    <source>
        <dbReference type="EMBL" id="RPB03693.1"/>
    </source>
</evidence>
<dbReference type="GO" id="GO:0016810">
    <property type="term" value="F:hydrolase activity, acting on carbon-nitrogen (but not peptide) bonds"/>
    <property type="evidence" value="ECO:0007669"/>
    <property type="project" value="InterPro"/>
</dbReference>
<dbReference type="AlphaFoldDB" id="A0A3N4K054"/>
<dbReference type="STRING" id="1336337.A0A3N4K054"/>
<dbReference type="Proteomes" id="UP000276215">
    <property type="component" value="Unassembled WGS sequence"/>
</dbReference>
<protein>
    <submittedName>
        <fullName evidence="3">Composite domain of metallo-dependent hydrolase</fullName>
    </submittedName>
</protein>
<dbReference type="Gene3D" id="2.30.40.10">
    <property type="entry name" value="Urease, subunit C, domain 1"/>
    <property type="match status" value="1"/>
</dbReference>
<dbReference type="Pfam" id="PF01979">
    <property type="entry name" value="Amidohydro_1"/>
    <property type="match status" value="1"/>
</dbReference>
<dbReference type="OrthoDB" id="194468at2759"/>
<gene>
    <name evidence="3" type="ORF">L873DRAFT_1825976</name>
</gene>
<dbReference type="InterPro" id="IPR011059">
    <property type="entry name" value="Metal-dep_hydrolase_composite"/>
</dbReference>
<organism evidence="3 4">
    <name type="scientific">Choiromyces venosus 120613-1</name>
    <dbReference type="NCBI Taxonomy" id="1336337"/>
    <lineage>
        <taxon>Eukaryota</taxon>
        <taxon>Fungi</taxon>
        <taxon>Dikarya</taxon>
        <taxon>Ascomycota</taxon>
        <taxon>Pezizomycotina</taxon>
        <taxon>Pezizomycetes</taxon>
        <taxon>Pezizales</taxon>
        <taxon>Tuberaceae</taxon>
        <taxon>Choiromyces</taxon>
    </lineage>
</organism>
<dbReference type="InterPro" id="IPR057744">
    <property type="entry name" value="OTAase-like"/>
</dbReference>
<reference evidence="3 4" key="1">
    <citation type="journal article" date="2018" name="Nat. Ecol. Evol.">
        <title>Pezizomycetes genomes reveal the molecular basis of ectomycorrhizal truffle lifestyle.</title>
        <authorList>
            <person name="Murat C."/>
            <person name="Payen T."/>
            <person name="Noel B."/>
            <person name="Kuo A."/>
            <person name="Morin E."/>
            <person name="Chen J."/>
            <person name="Kohler A."/>
            <person name="Krizsan K."/>
            <person name="Balestrini R."/>
            <person name="Da Silva C."/>
            <person name="Montanini B."/>
            <person name="Hainaut M."/>
            <person name="Levati E."/>
            <person name="Barry K.W."/>
            <person name="Belfiori B."/>
            <person name="Cichocki N."/>
            <person name="Clum A."/>
            <person name="Dockter R.B."/>
            <person name="Fauchery L."/>
            <person name="Guy J."/>
            <person name="Iotti M."/>
            <person name="Le Tacon F."/>
            <person name="Lindquist E.A."/>
            <person name="Lipzen A."/>
            <person name="Malagnac F."/>
            <person name="Mello A."/>
            <person name="Molinier V."/>
            <person name="Miyauchi S."/>
            <person name="Poulain J."/>
            <person name="Riccioni C."/>
            <person name="Rubini A."/>
            <person name="Sitrit Y."/>
            <person name="Splivallo R."/>
            <person name="Traeger S."/>
            <person name="Wang M."/>
            <person name="Zifcakova L."/>
            <person name="Wipf D."/>
            <person name="Zambonelli A."/>
            <person name="Paolocci F."/>
            <person name="Nowrousian M."/>
            <person name="Ottonello S."/>
            <person name="Baldrian P."/>
            <person name="Spatafora J.W."/>
            <person name="Henrissat B."/>
            <person name="Nagy L.G."/>
            <person name="Aury J.M."/>
            <person name="Wincker P."/>
            <person name="Grigoriev I.V."/>
            <person name="Bonfante P."/>
            <person name="Martin F.M."/>
        </authorList>
    </citation>
    <scope>NUCLEOTIDE SEQUENCE [LARGE SCALE GENOMIC DNA]</scope>
    <source>
        <strain evidence="3 4">120613-1</strain>
    </source>
</reference>
<dbReference type="SUPFAM" id="SSF51338">
    <property type="entry name" value="Composite domain of metallo-dependent hydrolases"/>
    <property type="match status" value="1"/>
</dbReference>
<name>A0A3N4K054_9PEZI</name>
<dbReference type="InterPro" id="IPR051781">
    <property type="entry name" value="Metallo-dep_Hydrolase"/>
</dbReference>
<keyword evidence="3" id="KW-0378">Hydrolase</keyword>
<dbReference type="EMBL" id="ML120361">
    <property type="protein sequence ID" value="RPB03693.1"/>
    <property type="molecule type" value="Genomic_DNA"/>
</dbReference>
<feature type="region of interest" description="Disordered" evidence="1">
    <location>
        <begin position="1"/>
        <end position="30"/>
    </location>
</feature>
<evidence type="ECO:0000256" key="1">
    <source>
        <dbReference type="SAM" id="MobiDB-lite"/>
    </source>
</evidence>
<dbReference type="InterPro" id="IPR032466">
    <property type="entry name" value="Metal_Hydrolase"/>
</dbReference>
<feature type="domain" description="Amidohydrolase-related" evidence="2">
    <location>
        <begin position="93"/>
        <end position="437"/>
    </location>
</feature>
<evidence type="ECO:0000313" key="4">
    <source>
        <dbReference type="Proteomes" id="UP000276215"/>
    </source>
</evidence>
<dbReference type="Gene3D" id="3.20.20.140">
    <property type="entry name" value="Metal-dependent hydrolases"/>
    <property type="match status" value="1"/>
</dbReference>
<dbReference type="PANTHER" id="PTHR43135">
    <property type="entry name" value="ALPHA-D-RIBOSE 1-METHYLPHOSPHONATE 5-TRIPHOSPHATE DIPHOSPHATASE"/>
    <property type="match status" value="1"/>
</dbReference>
<dbReference type="CDD" id="cd01299">
    <property type="entry name" value="Met_dep_hydrolase_A"/>
    <property type="match status" value="1"/>
</dbReference>
<sequence>MSENANTNTAGTTTNGTSKNPLQPKNYEIAGTHPDSRILFRDVRILDSTGREPYPGDVLIKGERIIEVGTVSNIGSLIRDPTVRVFNGRGRTLMSGLCDAHTHFTWNGGNLDALGNLGVEEHTLLTMRSAQCFLDSGYTMCWGAASAKPRLDVVIRDAINAGDIYGPRYLANGQEIAKVDGDLVAGITAYANNPEEIREVIRGHVKLGVDQIKLSISGESVTEIRAATDCYFSAEDMEAAVDEAHKHGKRVCTHARARESVKLSILHGVDVIFHASYIDDEGMDLLEKAKDRIVVVPALNWLYATLYEAAAFGYPQDVAEKAGYKVELEAALKGLKEMRRRGITVLPGGDYGFAWTPHGTYARDLEHFVKLLGFTPMEAILAATAEGGKLFMREHELGKIQPGYYADCILVNGNPLEDITVLQDHSKLDVIVINGRVHKSSPLEHYRPIPIASQDGGEDAIVPEFKFLTIERKKQVEL</sequence>